<dbReference type="RefSeq" id="XP_014672404.1">
    <property type="nucleotide sequence ID" value="XM_014816918.1"/>
</dbReference>
<keyword evidence="4 11" id="KW-0963">Cytoplasm</keyword>
<evidence type="ECO:0000256" key="8">
    <source>
        <dbReference type="ARBA" id="ARBA00022694"/>
    </source>
</evidence>
<organism evidence="14 15">
    <name type="scientific">Priapulus caudatus</name>
    <name type="common">Priapulid worm</name>
    <dbReference type="NCBI Taxonomy" id="37621"/>
    <lineage>
        <taxon>Eukaryota</taxon>
        <taxon>Metazoa</taxon>
        <taxon>Ecdysozoa</taxon>
        <taxon>Scalidophora</taxon>
        <taxon>Priapulida</taxon>
        <taxon>Priapulimorpha</taxon>
        <taxon>Priapulimorphida</taxon>
        <taxon>Priapulidae</taxon>
        <taxon>Priapulus</taxon>
    </lineage>
</organism>
<proteinExistence type="inferred from homology"/>
<protein>
    <recommendedName>
        <fullName evidence="11">tRNA (uracil-O(2)-)-methyltransferase</fullName>
        <ecNumber evidence="11">2.1.1.211</ecNumber>
    </recommendedName>
</protein>
<reference evidence="15" key="1">
    <citation type="submission" date="2025-08" db="UniProtKB">
        <authorList>
            <consortium name="RefSeq"/>
        </authorList>
    </citation>
    <scope>IDENTIFICATION</scope>
</reference>
<dbReference type="Pfam" id="PF07757">
    <property type="entry name" value="AdoMet_MTase"/>
    <property type="match status" value="1"/>
</dbReference>
<dbReference type="InterPro" id="IPR011671">
    <property type="entry name" value="tRNA_uracil_MeTrfase"/>
</dbReference>
<evidence type="ECO:0000256" key="10">
    <source>
        <dbReference type="PROSITE-ProRule" id="PRU00723"/>
    </source>
</evidence>
<keyword evidence="10" id="KW-0863">Zinc-finger</keyword>
<evidence type="ECO:0000256" key="2">
    <source>
        <dbReference type="ARBA" id="ARBA00004496"/>
    </source>
</evidence>
<evidence type="ECO:0000256" key="5">
    <source>
        <dbReference type="ARBA" id="ARBA00022603"/>
    </source>
</evidence>
<feature type="compositionally biased region" description="Polar residues" evidence="12">
    <location>
        <begin position="474"/>
        <end position="488"/>
    </location>
</feature>
<evidence type="ECO:0000256" key="4">
    <source>
        <dbReference type="ARBA" id="ARBA00022490"/>
    </source>
</evidence>
<dbReference type="SUPFAM" id="SSF53335">
    <property type="entry name" value="S-adenosyl-L-methionine-dependent methyltransferases"/>
    <property type="match status" value="1"/>
</dbReference>
<evidence type="ECO:0000256" key="3">
    <source>
        <dbReference type="ARBA" id="ARBA00009056"/>
    </source>
</evidence>
<gene>
    <name evidence="15" type="primary">LOC106812911</name>
</gene>
<dbReference type="PANTHER" id="PTHR21210">
    <property type="entry name" value="TRNA (URACIL-O(2)-)-METHYLTRANSFERASE-RELATED"/>
    <property type="match status" value="1"/>
</dbReference>
<feature type="region of interest" description="Disordered" evidence="12">
    <location>
        <begin position="474"/>
        <end position="506"/>
    </location>
</feature>
<comment type="function">
    <text evidence="11">Adenosyl-L-methionine (AdoMet)-dependent tRNA (uracil-O(2)-)-methyltransferase.</text>
</comment>
<keyword evidence="14" id="KW-1185">Reference proteome</keyword>
<keyword evidence="5 11" id="KW-0489">Methyltransferase</keyword>
<evidence type="ECO:0000259" key="13">
    <source>
        <dbReference type="PROSITE" id="PS50103"/>
    </source>
</evidence>
<accession>A0ABM1EJN3</accession>
<sequence length="685" mass="78227">MPLNWFKHSDDGWVEKCKLYLDNQLSTPDRFQKAIKVWTEKPNVINRRLCGIRVVSKLISIEECIRIACVHDTEVDNAEIEIRKKCLEYQIEKALSGISAPGPGTALPDKLEGDQCLLSDYELYVRDLIPKHPERFCLIRDIVVIDKKNYCAAYLPLFALEDDENKLYSSPTYPYRVIYRKDADGSWISIQTPPTETLRLESQESACWLQKHLLPRLVKWTQDSNQSVINHSLRLVSVDEYTSIYQRLKQKYGKELVKVWPETTDPMKFVYEDVAIAAYLLLIWKKERSIKGIQEKQSFIDLGCGNGLLVYILSNEGHQGLGLDVRRRKIWDMYGPETVLRESSIVPSDDCLFPEYDWIIGNHSDELTPWIPVIAARSSYKCCCFLLPCCAHDFDCKFVRRNSKMSQYRDYLSYVKEIGEICGFDMEEDIMRIPSTKRVCFVGQVRNYCETEQAAVSQRISDFISSRSKGRATSCRSTETSTVNPSDSKVSDISGGSSENGCGSASSQVGQWAEEFKARSSVEAVRNCTKLNREVIVSIVNVISQELLRRGTDTVQLEDGRMWNQGGSIPISDVATLFDKTTLKQLKNECGGLQTLLRNHNNVFTVRESNVRFSRGLSVSTTEPTRRKKKQKCCGSICDLPLLYKTKLCWFHIGHPDGCPLSSAQCRFAHGQEELMLRPEFDKKQ</sequence>
<dbReference type="InterPro" id="IPR029063">
    <property type="entry name" value="SAM-dependent_MTases_sf"/>
</dbReference>
<comment type="catalytic activity">
    <reaction evidence="9 11">
        <text>uridine(44) in tRNA(Ser) + S-adenosyl-L-methionine = 2'-O-methyluridine(44) in tRNA(Ser) + S-adenosyl-L-homocysteine + H(+)</text>
        <dbReference type="Rhea" id="RHEA:43100"/>
        <dbReference type="Rhea" id="RHEA-COMP:10339"/>
        <dbReference type="Rhea" id="RHEA-COMP:10340"/>
        <dbReference type="ChEBI" id="CHEBI:15378"/>
        <dbReference type="ChEBI" id="CHEBI:57856"/>
        <dbReference type="ChEBI" id="CHEBI:59789"/>
        <dbReference type="ChEBI" id="CHEBI:65315"/>
        <dbReference type="ChEBI" id="CHEBI:74478"/>
        <dbReference type="EC" id="2.1.1.211"/>
    </reaction>
</comment>
<dbReference type="Gene3D" id="4.10.1000.10">
    <property type="entry name" value="Zinc finger, CCCH-type"/>
    <property type="match status" value="1"/>
</dbReference>
<feature type="zinc finger region" description="C3H1-type" evidence="10">
    <location>
        <begin position="643"/>
        <end position="673"/>
    </location>
</feature>
<evidence type="ECO:0000256" key="9">
    <source>
        <dbReference type="ARBA" id="ARBA00047957"/>
    </source>
</evidence>
<comment type="function">
    <text evidence="1">Probable adenosyl-L-methionine (AdoMet)-dependent tRNA (uracil-O(2)-)-methyltransferase.</text>
</comment>
<comment type="subcellular location">
    <subcellularLocation>
        <location evidence="2 11">Cytoplasm</location>
    </subcellularLocation>
</comment>
<evidence type="ECO:0000256" key="11">
    <source>
        <dbReference type="RuleBase" id="RU368004"/>
    </source>
</evidence>
<evidence type="ECO:0000313" key="14">
    <source>
        <dbReference type="Proteomes" id="UP000695022"/>
    </source>
</evidence>
<dbReference type="InterPro" id="IPR000571">
    <property type="entry name" value="Znf_CCCH"/>
</dbReference>
<evidence type="ECO:0000256" key="7">
    <source>
        <dbReference type="ARBA" id="ARBA00022691"/>
    </source>
</evidence>
<dbReference type="EC" id="2.1.1.211" evidence="11"/>
<keyword evidence="6 11" id="KW-0808">Transferase</keyword>
<keyword evidence="10" id="KW-0862">Zinc</keyword>
<keyword evidence="7 11" id="KW-0949">S-adenosyl-L-methionine</keyword>
<comment type="similarity">
    <text evidence="3 11">Belongs to the TRM44 family.</text>
</comment>
<evidence type="ECO:0000256" key="1">
    <source>
        <dbReference type="ARBA" id="ARBA00002778"/>
    </source>
</evidence>
<feature type="domain" description="C3H1-type" evidence="13">
    <location>
        <begin position="643"/>
        <end position="673"/>
    </location>
</feature>
<evidence type="ECO:0000256" key="6">
    <source>
        <dbReference type="ARBA" id="ARBA00022679"/>
    </source>
</evidence>
<evidence type="ECO:0000256" key="12">
    <source>
        <dbReference type="SAM" id="MobiDB-lite"/>
    </source>
</evidence>
<keyword evidence="10" id="KW-0479">Metal-binding</keyword>
<evidence type="ECO:0000313" key="15">
    <source>
        <dbReference type="RefSeq" id="XP_014672404.1"/>
    </source>
</evidence>
<keyword evidence="8 11" id="KW-0819">tRNA processing</keyword>
<dbReference type="PROSITE" id="PS50103">
    <property type="entry name" value="ZF_C3H1"/>
    <property type="match status" value="1"/>
</dbReference>
<name>A0ABM1EJN3_PRICU</name>
<dbReference type="PANTHER" id="PTHR21210:SF0">
    <property type="entry name" value="TRNA (URACIL-O(2)-)-METHYLTRANSFERASE-RELATED"/>
    <property type="match status" value="1"/>
</dbReference>
<dbReference type="Proteomes" id="UP000695022">
    <property type="component" value="Unplaced"/>
</dbReference>
<dbReference type="GeneID" id="106812911"/>
<feature type="compositionally biased region" description="Polar residues" evidence="12">
    <location>
        <begin position="494"/>
        <end position="506"/>
    </location>
</feature>